<dbReference type="GO" id="GO:0015225">
    <property type="term" value="F:biotin transmembrane transporter activity"/>
    <property type="evidence" value="ECO:0007669"/>
    <property type="project" value="InterPro"/>
</dbReference>
<keyword evidence="1" id="KW-1133">Transmembrane helix</keyword>
<accession>A0A644WFX3</accession>
<dbReference type="EMBL" id="VSSQ01000894">
    <property type="protein sequence ID" value="MPM02755.1"/>
    <property type="molecule type" value="Genomic_DNA"/>
</dbReference>
<dbReference type="InterPro" id="IPR003784">
    <property type="entry name" value="BioY"/>
</dbReference>
<dbReference type="AlphaFoldDB" id="A0A644WFX3"/>
<keyword evidence="1" id="KW-0472">Membrane</keyword>
<protein>
    <submittedName>
        <fullName evidence="2">Biotin transporter BioY</fullName>
    </submittedName>
</protein>
<keyword evidence="1" id="KW-0812">Transmembrane</keyword>
<dbReference type="Gene3D" id="1.10.1760.20">
    <property type="match status" value="1"/>
</dbReference>
<reference evidence="2" key="1">
    <citation type="submission" date="2019-08" db="EMBL/GenBank/DDBJ databases">
        <authorList>
            <person name="Kucharzyk K."/>
            <person name="Murdoch R.W."/>
            <person name="Higgins S."/>
            <person name="Loffler F."/>
        </authorList>
    </citation>
    <scope>NUCLEOTIDE SEQUENCE</scope>
</reference>
<dbReference type="Pfam" id="PF02632">
    <property type="entry name" value="BioY"/>
    <property type="match status" value="1"/>
</dbReference>
<dbReference type="GO" id="GO:0005886">
    <property type="term" value="C:plasma membrane"/>
    <property type="evidence" value="ECO:0007669"/>
    <property type="project" value="InterPro"/>
</dbReference>
<feature type="transmembrane region" description="Helical" evidence="1">
    <location>
        <begin position="31"/>
        <end position="48"/>
    </location>
</feature>
<feature type="transmembrane region" description="Helical" evidence="1">
    <location>
        <begin position="86"/>
        <end position="103"/>
    </location>
</feature>
<name>A0A644WFX3_9ZZZZ</name>
<feature type="transmembrane region" description="Helical" evidence="1">
    <location>
        <begin position="57"/>
        <end position="80"/>
    </location>
</feature>
<dbReference type="PANTHER" id="PTHR34295:SF1">
    <property type="entry name" value="BIOTIN TRANSPORTER BIOY"/>
    <property type="match status" value="1"/>
</dbReference>
<proteinExistence type="predicted"/>
<dbReference type="PIRSF" id="PIRSF016661">
    <property type="entry name" value="BioY"/>
    <property type="match status" value="1"/>
</dbReference>
<evidence type="ECO:0000313" key="2">
    <source>
        <dbReference type="EMBL" id="MPM02755.1"/>
    </source>
</evidence>
<dbReference type="PANTHER" id="PTHR34295">
    <property type="entry name" value="BIOTIN TRANSPORTER BIOY"/>
    <property type="match status" value="1"/>
</dbReference>
<evidence type="ECO:0000256" key="1">
    <source>
        <dbReference type="SAM" id="Phobius"/>
    </source>
</evidence>
<gene>
    <name evidence="2" type="primary">bioY_7</name>
    <name evidence="2" type="ORF">SDC9_49010</name>
</gene>
<sequence length="179" mass="19045">MRSNTRFLILAALFAALTAIGAFIKIPLGFTSVTLQFLFAAMAGVLLGPRYGSLSQIVYILMGLVGFPVFTQGGGLGYILTPTFGFLLGLIPTAWITGCLAGNNPSSQRVALAALAGLAALYLVGLLYLYFIMNFYLGRSMSVWETVKSGMLIFLPGEAIKVTVLALAAPPILRAMNRT</sequence>
<comment type="caution">
    <text evidence="2">The sequence shown here is derived from an EMBL/GenBank/DDBJ whole genome shotgun (WGS) entry which is preliminary data.</text>
</comment>
<feature type="transmembrane region" description="Helical" evidence="1">
    <location>
        <begin position="110"/>
        <end position="131"/>
    </location>
</feature>
<feature type="transmembrane region" description="Helical" evidence="1">
    <location>
        <begin position="151"/>
        <end position="173"/>
    </location>
</feature>
<organism evidence="2">
    <name type="scientific">bioreactor metagenome</name>
    <dbReference type="NCBI Taxonomy" id="1076179"/>
    <lineage>
        <taxon>unclassified sequences</taxon>
        <taxon>metagenomes</taxon>
        <taxon>ecological metagenomes</taxon>
    </lineage>
</organism>